<dbReference type="OrthoDB" id="464481at2"/>
<sequence length="296" mass="33291">MPLNYHHLRYFWAVAHDGNLTRTAQRLNLSQSALSVQIKQLEERLGHPLFERRGRQLHLTEAGRIALDHADAIFSTGQELVATLGGRVQTRKALRVGALATLSRNFQIGFLRPILSRLDVEVILRSGSPMELLEGLEALNLDIVLMNRPPPDDSLTPYETHRIGEQEVSIVGSPDRLDPDKPLRDLLADQPFILPTTDTSLRTAFDAMASRLSVRPQIAAEVDDMAMMRLLVREDIGLALVPPIVVTDELSSGRLREAKEHPRIRETFYAITLRRRFPNPIVQDLLKHSGDAQFLS</sequence>
<feature type="domain" description="HTH lysR-type" evidence="5">
    <location>
        <begin position="3"/>
        <end position="60"/>
    </location>
</feature>
<dbReference type="RefSeq" id="WP_058319838.1">
    <property type="nucleotide sequence ID" value="NZ_CYSF01000017.1"/>
</dbReference>
<dbReference type="STRING" id="340021.TM5383_03031"/>
<dbReference type="PRINTS" id="PR00039">
    <property type="entry name" value="HTHLYSR"/>
</dbReference>
<dbReference type="GO" id="GO:0000976">
    <property type="term" value="F:transcription cis-regulatory region binding"/>
    <property type="evidence" value="ECO:0007669"/>
    <property type="project" value="TreeGrafter"/>
</dbReference>
<evidence type="ECO:0000313" key="7">
    <source>
        <dbReference type="Proteomes" id="UP000051681"/>
    </source>
</evidence>
<evidence type="ECO:0000259" key="5">
    <source>
        <dbReference type="PROSITE" id="PS50931"/>
    </source>
</evidence>
<dbReference type="PANTHER" id="PTHR30126:SF98">
    <property type="entry name" value="HTH-TYPE TRANSCRIPTIONAL ACTIVATOR BAUR"/>
    <property type="match status" value="1"/>
</dbReference>
<dbReference type="Pfam" id="PF03466">
    <property type="entry name" value="LysR_substrate"/>
    <property type="match status" value="1"/>
</dbReference>
<dbReference type="AlphaFoldDB" id="A0A0P1GT53"/>
<comment type="similarity">
    <text evidence="1">Belongs to the LysR transcriptional regulatory family.</text>
</comment>
<gene>
    <name evidence="6" type="primary">nhaR</name>
    <name evidence="6" type="ORF">TM5383_03031</name>
</gene>
<protein>
    <submittedName>
        <fullName evidence="6">Na(+)/H(+) antiporter regulatory protein</fullName>
    </submittedName>
</protein>
<reference evidence="6 7" key="1">
    <citation type="submission" date="2015-09" db="EMBL/GenBank/DDBJ databases">
        <authorList>
            <consortium name="Swine Surveillance"/>
        </authorList>
    </citation>
    <scope>NUCLEOTIDE SEQUENCE [LARGE SCALE GENOMIC DNA]</scope>
    <source>
        <strain evidence="6 7">CECT 8383</strain>
    </source>
</reference>
<evidence type="ECO:0000256" key="1">
    <source>
        <dbReference type="ARBA" id="ARBA00009437"/>
    </source>
</evidence>
<dbReference type="FunFam" id="1.10.10.10:FF:000001">
    <property type="entry name" value="LysR family transcriptional regulator"/>
    <property type="match status" value="1"/>
</dbReference>
<dbReference type="EMBL" id="CYSF01000017">
    <property type="protein sequence ID" value="CUH85790.1"/>
    <property type="molecule type" value="Genomic_DNA"/>
</dbReference>
<keyword evidence="2" id="KW-0805">Transcription regulation</keyword>
<dbReference type="Gene3D" id="3.40.190.290">
    <property type="match status" value="1"/>
</dbReference>
<evidence type="ECO:0000313" key="6">
    <source>
        <dbReference type="EMBL" id="CUH85790.1"/>
    </source>
</evidence>
<name>A0A0P1GT53_9RHOB</name>
<evidence type="ECO:0000256" key="2">
    <source>
        <dbReference type="ARBA" id="ARBA00023015"/>
    </source>
</evidence>
<organism evidence="6 7">
    <name type="scientific">Thalassovita mediterranea</name>
    <dbReference type="NCBI Taxonomy" id="340021"/>
    <lineage>
        <taxon>Bacteria</taxon>
        <taxon>Pseudomonadati</taxon>
        <taxon>Pseudomonadota</taxon>
        <taxon>Alphaproteobacteria</taxon>
        <taxon>Rhodobacterales</taxon>
        <taxon>Roseobacteraceae</taxon>
        <taxon>Thalassovita</taxon>
    </lineage>
</organism>
<dbReference type="SUPFAM" id="SSF46785">
    <property type="entry name" value="Winged helix' DNA-binding domain"/>
    <property type="match status" value="1"/>
</dbReference>
<accession>A0A0P1GT53</accession>
<dbReference type="InterPro" id="IPR005119">
    <property type="entry name" value="LysR_subst-bd"/>
</dbReference>
<dbReference type="InterPro" id="IPR000847">
    <property type="entry name" value="LysR_HTH_N"/>
</dbReference>
<dbReference type="PROSITE" id="PS50931">
    <property type="entry name" value="HTH_LYSR"/>
    <property type="match status" value="1"/>
</dbReference>
<dbReference type="Gene3D" id="1.10.10.10">
    <property type="entry name" value="Winged helix-like DNA-binding domain superfamily/Winged helix DNA-binding domain"/>
    <property type="match status" value="1"/>
</dbReference>
<dbReference type="SUPFAM" id="SSF53850">
    <property type="entry name" value="Periplasmic binding protein-like II"/>
    <property type="match status" value="1"/>
</dbReference>
<dbReference type="Pfam" id="PF00126">
    <property type="entry name" value="HTH_1"/>
    <property type="match status" value="1"/>
</dbReference>
<evidence type="ECO:0000256" key="4">
    <source>
        <dbReference type="ARBA" id="ARBA00023163"/>
    </source>
</evidence>
<dbReference type="PANTHER" id="PTHR30126">
    <property type="entry name" value="HTH-TYPE TRANSCRIPTIONAL REGULATOR"/>
    <property type="match status" value="1"/>
</dbReference>
<keyword evidence="7" id="KW-1185">Reference proteome</keyword>
<dbReference type="InterPro" id="IPR036390">
    <property type="entry name" value="WH_DNA-bd_sf"/>
</dbReference>
<keyword evidence="3" id="KW-0238">DNA-binding</keyword>
<evidence type="ECO:0000256" key="3">
    <source>
        <dbReference type="ARBA" id="ARBA00023125"/>
    </source>
</evidence>
<dbReference type="CDD" id="cd05466">
    <property type="entry name" value="PBP2_LTTR_substrate"/>
    <property type="match status" value="1"/>
</dbReference>
<dbReference type="GO" id="GO:0003700">
    <property type="term" value="F:DNA-binding transcription factor activity"/>
    <property type="evidence" value="ECO:0007669"/>
    <property type="project" value="InterPro"/>
</dbReference>
<dbReference type="Proteomes" id="UP000051681">
    <property type="component" value="Unassembled WGS sequence"/>
</dbReference>
<keyword evidence="4" id="KW-0804">Transcription</keyword>
<dbReference type="InterPro" id="IPR036388">
    <property type="entry name" value="WH-like_DNA-bd_sf"/>
</dbReference>
<proteinExistence type="inferred from homology"/>